<dbReference type="RefSeq" id="WP_115025785.1">
    <property type="nucleotide sequence ID" value="NZ_UGHX01000001.1"/>
</dbReference>
<evidence type="ECO:0000256" key="1">
    <source>
        <dbReference type="SAM" id="Coils"/>
    </source>
</evidence>
<evidence type="ECO:0000313" key="6">
    <source>
        <dbReference type="Proteomes" id="UP000255335"/>
    </source>
</evidence>
<evidence type="ECO:0000256" key="2">
    <source>
        <dbReference type="SAM" id="Phobius"/>
    </source>
</evidence>
<keyword evidence="2" id="KW-0472">Membrane</keyword>
<feature type="transmembrane region" description="Helical" evidence="2">
    <location>
        <begin position="6"/>
        <end position="31"/>
    </location>
</feature>
<keyword evidence="2" id="KW-1133">Transmembrane helix</keyword>
<protein>
    <submittedName>
        <fullName evidence="4">Uncharacterized protein</fullName>
    </submittedName>
</protein>
<dbReference type="AlphaFoldDB" id="A0A377JTY3"/>
<evidence type="ECO:0000313" key="3">
    <source>
        <dbReference type="EMBL" id="STP09003.1"/>
    </source>
</evidence>
<evidence type="ECO:0000313" key="4">
    <source>
        <dbReference type="EMBL" id="STP11441.1"/>
    </source>
</evidence>
<organism evidence="4 5">
    <name type="scientific">Helicobacter cinaedi</name>
    <dbReference type="NCBI Taxonomy" id="213"/>
    <lineage>
        <taxon>Bacteria</taxon>
        <taxon>Pseudomonadati</taxon>
        <taxon>Campylobacterota</taxon>
        <taxon>Epsilonproteobacteria</taxon>
        <taxon>Campylobacterales</taxon>
        <taxon>Helicobacteraceae</taxon>
        <taxon>Helicobacter</taxon>
    </lineage>
</organism>
<reference evidence="5 6" key="1">
    <citation type="submission" date="2018-06" db="EMBL/GenBank/DDBJ databases">
        <authorList>
            <consortium name="Pathogen Informatics"/>
            <person name="Doyle S."/>
        </authorList>
    </citation>
    <scope>NUCLEOTIDE SEQUENCE [LARGE SCALE GENOMIC DNA]</scope>
    <source>
        <strain evidence="4 5">NCTC12219</strain>
        <strain evidence="3 6">NCTC12221</strain>
    </source>
</reference>
<sequence length="135" mass="15384">MFNISFYVVCWLVFFLLCLPVIFAGLLAVALENDKVEAKESRLNALSQELNEFANDKAKLKPLLDEFLRSFKTYPKNGEEYGLWIELISAFAVNMNLMEVDEVVNFQDSLESANPESKANIKEAIGRALQKRESK</sequence>
<evidence type="ECO:0000313" key="5">
    <source>
        <dbReference type="Proteomes" id="UP000255103"/>
    </source>
</evidence>
<name>A0A377JTY3_9HELI</name>
<keyword evidence="2" id="KW-0812">Transmembrane</keyword>
<keyword evidence="1" id="KW-0175">Coiled coil</keyword>
<dbReference type="Proteomes" id="UP000255103">
    <property type="component" value="Unassembled WGS sequence"/>
</dbReference>
<accession>A0A377JTY3</accession>
<dbReference type="EMBL" id="UGHX01000001">
    <property type="protein sequence ID" value="STP11441.1"/>
    <property type="molecule type" value="Genomic_DNA"/>
</dbReference>
<dbReference type="Proteomes" id="UP000255335">
    <property type="component" value="Unassembled WGS sequence"/>
</dbReference>
<gene>
    <name evidence="4" type="ORF">NCTC12219_01333</name>
    <name evidence="3" type="ORF">NCTC12221_00430</name>
</gene>
<dbReference type="EMBL" id="UGHZ01000001">
    <property type="protein sequence ID" value="STP09003.1"/>
    <property type="molecule type" value="Genomic_DNA"/>
</dbReference>
<proteinExistence type="predicted"/>
<feature type="coiled-coil region" evidence="1">
    <location>
        <begin position="29"/>
        <end position="56"/>
    </location>
</feature>